<name>A0A3A1YMP6_9GAMM</name>
<dbReference type="PANTHER" id="PTHR37423">
    <property type="entry name" value="SOLUBLE LYTIC MUREIN TRANSGLYCOSYLASE-RELATED"/>
    <property type="match status" value="1"/>
</dbReference>
<evidence type="ECO:0000313" key="4">
    <source>
        <dbReference type="EMBL" id="RIY38726.1"/>
    </source>
</evidence>
<dbReference type="InterPro" id="IPR023346">
    <property type="entry name" value="Lysozyme-like_dom_sf"/>
</dbReference>
<organism evidence="4 5">
    <name type="scientific">Psittacicella hinzii</name>
    <dbReference type="NCBI Taxonomy" id="2028575"/>
    <lineage>
        <taxon>Bacteria</taxon>
        <taxon>Pseudomonadati</taxon>
        <taxon>Pseudomonadota</taxon>
        <taxon>Gammaproteobacteria</taxon>
        <taxon>Pasteurellales</taxon>
        <taxon>Psittacicellaceae</taxon>
        <taxon>Psittacicella</taxon>
    </lineage>
</organism>
<evidence type="ECO:0000313" key="5">
    <source>
        <dbReference type="Proteomes" id="UP000265916"/>
    </source>
</evidence>
<dbReference type="InterPro" id="IPR000189">
    <property type="entry name" value="Transglyc_AS"/>
</dbReference>
<dbReference type="Gene3D" id="1.10.530.10">
    <property type="match status" value="1"/>
</dbReference>
<reference evidence="4 5" key="1">
    <citation type="submission" date="2017-08" db="EMBL/GenBank/DDBJ databases">
        <title>Reclassification of Bisgaard taxon 37 and 44.</title>
        <authorList>
            <person name="Christensen H."/>
        </authorList>
    </citation>
    <scope>NUCLEOTIDE SEQUENCE [LARGE SCALE GENOMIC DNA]</scope>
    <source>
        <strain evidence="4 5">111</strain>
    </source>
</reference>
<protein>
    <recommendedName>
        <fullName evidence="6">Membrane-bound lytic murein transglycosylase C</fullName>
    </recommendedName>
</protein>
<feature type="domain" description="Murein transglycosylase-C N-terminal" evidence="3">
    <location>
        <begin position="47"/>
        <end position="204"/>
    </location>
</feature>
<dbReference type="RefSeq" id="WP_119531048.1">
    <property type="nucleotide sequence ID" value="NZ_JBHSSP010000009.1"/>
</dbReference>
<dbReference type="AlphaFoldDB" id="A0A3A1YMP6"/>
<evidence type="ECO:0000259" key="2">
    <source>
        <dbReference type="Pfam" id="PF01464"/>
    </source>
</evidence>
<dbReference type="InterPro" id="IPR024570">
    <property type="entry name" value="Murein_transglycosylaseC_N"/>
</dbReference>
<comment type="similarity">
    <text evidence="1">Belongs to the transglycosylase Slt family.</text>
</comment>
<evidence type="ECO:0000259" key="3">
    <source>
        <dbReference type="Pfam" id="PF11873"/>
    </source>
</evidence>
<sequence length="369" mass="41796">MLILPQPPLRQPRTWRQKIKSYICAALIGVCLASCSSTSGPIASRDEQAQLDRFIRDINNNLGQIWGFQEIMFKPTDLVKYSDKWNTRAVIHFETGQIRFETLSDDYYTALKNEIIFTLLMNQEPEDGTLYDATTPQVSRGTPFLANQVVDNNGKPITTVAQADAYASSILNTQIKVRRLSNGQLAYYVDIYMIKNHLSARAKQYAPLVYKYANQYKVDPRLMFAIMEIESAFNPYAKSSSGAIGLMQIVPRTAGTDVYKYLGYSGQPSQKYLYNPENNIQAAAIYINIMMTQYFSKIENPTNLRYVLIASYNGGPGGLLSIFNSNRAKAVDIINGMSPGQVYSYVTSKHYSAETRRYLMKVSQAYRKY</sequence>
<dbReference type="SUPFAM" id="SSF53955">
    <property type="entry name" value="Lysozyme-like"/>
    <property type="match status" value="1"/>
</dbReference>
<dbReference type="Pfam" id="PF01464">
    <property type="entry name" value="SLT"/>
    <property type="match status" value="1"/>
</dbReference>
<dbReference type="EMBL" id="NRJG01000056">
    <property type="protein sequence ID" value="RIY38726.1"/>
    <property type="molecule type" value="Genomic_DNA"/>
</dbReference>
<dbReference type="PANTHER" id="PTHR37423:SF2">
    <property type="entry name" value="MEMBRANE-BOUND LYTIC MUREIN TRANSGLYCOSYLASE C"/>
    <property type="match status" value="1"/>
</dbReference>
<comment type="caution">
    <text evidence="4">The sequence shown here is derived from an EMBL/GenBank/DDBJ whole genome shotgun (WGS) entry which is preliminary data.</text>
</comment>
<dbReference type="GO" id="GO:0000270">
    <property type="term" value="P:peptidoglycan metabolic process"/>
    <property type="evidence" value="ECO:0007669"/>
    <property type="project" value="InterPro"/>
</dbReference>
<keyword evidence="5" id="KW-1185">Reference proteome</keyword>
<dbReference type="PROSITE" id="PS00922">
    <property type="entry name" value="TRANSGLYCOSYLASE"/>
    <property type="match status" value="1"/>
</dbReference>
<proteinExistence type="inferred from homology"/>
<feature type="domain" description="Transglycosylase SLT" evidence="2">
    <location>
        <begin position="209"/>
        <end position="330"/>
    </location>
</feature>
<dbReference type="GO" id="GO:0008933">
    <property type="term" value="F:peptidoglycan lytic transglycosylase activity"/>
    <property type="evidence" value="ECO:0007669"/>
    <property type="project" value="InterPro"/>
</dbReference>
<evidence type="ECO:0000256" key="1">
    <source>
        <dbReference type="ARBA" id="ARBA00007734"/>
    </source>
</evidence>
<accession>A0A3A1YMP6</accession>
<dbReference type="Pfam" id="PF11873">
    <property type="entry name" value="Mltc_N"/>
    <property type="match status" value="1"/>
</dbReference>
<dbReference type="CDD" id="cd16893">
    <property type="entry name" value="LT_MltC_MltE"/>
    <property type="match status" value="1"/>
</dbReference>
<dbReference type="OrthoDB" id="5620293at2"/>
<dbReference type="GO" id="GO:0016020">
    <property type="term" value="C:membrane"/>
    <property type="evidence" value="ECO:0007669"/>
    <property type="project" value="InterPro"/>
</dbReference>
<gene>
    <name evidence="4" type="ORF">CKF58_03575</name>
</gene>
<dbReference type="InterPro" id="IPR008258">
    <property type="entry name" value="Transglycosylase_SLT_dom_1"/>
</dbReference>
<dbReference type="Proteomes" id="UP000265916">
    <property type="component" value="Unassembled WGS sequence"/>
</dbReference>
<evidence type="ECO:0008006" key="6">
    <source>
        <dbReference type="Google" id="ProtNLM"/>
    </source>
</evidence>